<dbReference type="AlphaFoldDB" id="A0A329MAK4"/>
<evidence type="ECO:0000313" key="3">
    <source>
        <dbReference type="Proteomes" id="UP000250369"/>
    </source>
</evidence>
<dbReference type="EMBL" id="QMFB01000020">
    <property type="protein sequence ID" value="RAV16688.1"/>
    <property type="molecule type" value="Genomic_DNA"/>
</dbReference>
<dbReference type="PANTHER" id="PTHR12110:SF53">
    <property type="entry name" value="BLR5974 PROTEIN"/>
    <property type="match status" value="1"/>
</dbReference>
<dbReference type="InterPro" id="IPR050312">
    <property type="entry name" value="IolE/XylAMocC-like"/>
</dbReference>
<proteinExistence type="predicted"/>
<dbReference type="InterPro" id="IPR013022">
    <property type="entry name" value="Xyl_isomerase-like_TIM-brl"/>
</dbReference>
<dbReference type="PANTHER" id="PTHR12110">
    <property type="entry name" value="HYDROXYPYRUVATE ISOMERASE"/>
    <property type="match status" value="1"/>
</dbReference>
<dbReference type="SUPFAM" id="SSF51658">
    <property type="entry name" value="Xylose isomerase-like"/>
    <property type="match status" value="1"/>
</dbReference>
<sequence>MALRIGIDSFTLRELNLDPYQCLDYANKRGLEGVQFGGIGELSSKRDVGEILHVRDYANSLGMYINVSVDACNPLLFHQSEDEARAAIIRDIQIFAKAGWHELRSVISHNDERYKHPVPWNTHLSRSADFVRSLRPALEECGSRINLENHGDSTFDILQVVEAAGADICGVCLDTGNTLVNAEDPVLAARRVAPYTHLTHIKDGIVFFSANGVSRQGKAPGQGIVDFASIIAVLGEYNPDLPLSIEDHKWIFEFPVFEQDWFTPNQKLTTYEFGQYMKLVRTVEQKLVSGELPPVDSYEAIPYLEQMEERITSGAEHLRGILERLNLHSGK</sequence>
<dbReference type="Proteomes" id="UP000250369">
    <property type="component" value="Unassembled WGS sequence"/>
</dbReference>
<dbReference type="Pfam" id="PF01261">
    <property type="entry name" value="AP_endonuc_2"/>
    <property type="match status" value="1"/>
</dbReference>
<reference evidence="2 3" key="1">
    <citation type="journal article" date="2009" name="Int. J. Syst. Evol. Microbiol.">
        <title>Paenibacillus contaminans sp. nov., isolated from a contaminated laboratory plate.</title>
        <authorList>
            <person name="Chou J.H."/>
            <person name="Lee J.H."/>
            <person name="Lin M.C."/>
            <person name="Chang P.S."/>
            <person name="Arun A.B."/>
            <person name="Young C.C."/>
            <person name="Chen W.M."/>
        </authorList>
    </citation>
    <scope>NUCLEOTIDE SEQUENCE [LARGE SCALE GENOMIC DNA]</scope>
    <source>
        <strain evidence="2 3">CKOBP-6</strain>
    </source>
</reference>
<gene>
    <name evidence="2" type="ORF">DQG23_28020</name>
</gene>
<dbReference type="InterPro" id="IPR036237">
    <property type="entry name" value="Xyl_isomerase-like_sf"/>
</dbReference>
<accession>A0A329MAK4</accession>
<dbReference type="Gene3D" id="3.20.20.150">
    <property type="entry name" value="Divalent-metal-dependent TIM barrel enzymes"/>
    <property type="match status" value="1"/>
</dbReference>
<feature type="domain" description="Xylose isomerase-like TIM barrel" evidence="1">
    <location>
        <begin position="24"/>
        <end position="247"/>
    </location>
</feature>
<keyword evidence="3" id="KW-1185">Reference proteome</keyword>
<organism evidence="2 3">
    <name type="scientific">Paenibacillus contaminans</name>
    <dbReference type="NCBI Taxonomy" id="450362"/>
    <lineage>
        <taxon>Bacteria</taxon>
        <taxon>Bacillati</taxon>
        <taxon>Bacillota</taxon>
        <taxon>Bacilli</taxon>
        <taxon>Bacillales</taxon>
        <taxon>Paenibacillaceae</taxon>
        <taxon>Paenibacillus</taxon>
    </lineage>
</organism>
<evidence type="ECO:0000313" key="2">
    <source>
        <dbReference type="EMBL" id="RAV16688.1"/>
    </source>
</evidence>
<name>A0A329MAK4_9BACL</name>
<protein>
    <recommendedName>
        <fullName evidence="1">Xylose isomerase-like TIM barrel domain-containing protein</fullName>
    </recommendedName>
</protein>
<comment type="caution">
    <text evidence="2">The sequence shown here is derived from an EMBL/GenBank/DDBJ whole genome shotgun (WGS) entry which is preliminary data.</text>
</comment>
<evidence type="ECO:0000259" key="1">
    <source>
        <dbReference type="Pfam" id="PF01261"/>
    </source>
</evidence>